<gene>
    <name evidence="2" type="ORF">ILYODFUR_036946</name>
</gene>
<keyword evidence="3" id="KW-1185">Reference proteome</keyword>
<name>A0ABV0U549_9TELE</name>
<dbReference type="Proteomes" id="UP001482620">
    <property type="component" value="Unassembled WGS sequence"/>
</dbReference>
<proteinExistence type="predicted"/>
<evidence type="ECO:0000256" key="1">
    <source>
        <dbReference type="SAM" id="MobiDB-lite"/>
    </source>
</evidence>
<dbReference type="EMBL" id="JAHRIQ010054150">
    <property type="protein sequence ID" value="MEQ2238792.1"/>
    <property type="molecule type" value="Genomic_DNA"/>
</dbReference>
<comment type="caution">
    <text evidence="2">The sequence shown here is derived from an EMBL/GenBank/DDBJ whole genome shotgun (WGS) entry which is preliminary data.</text>
</comment>
<sequence>MFYTSSTQPVLKKNIQTLPSSELQTLKENTLLPVSHSLRVHHHCIYSSIQHDENARNTSEIRSRKAKREQDRQSHSKYTMNQKQYLYKYNSSCGPLSIDRVTRFS</sequence>
<accession>A0ABV0U549</accession>
<organism evidence="2 3">
    <name type="scientific">Ilyodon furcidens</name>
    <name type="common">goldbreast splitfin</name>
    <dbReference type="NCBI Taxonomy" id="33524"/>
    <lineage>
        <taxon>Eukaryota</taxon>
        <taxon>Metazoa</taxon>
        <taxon>Chordata</taxon>
        <taxon>Craniata</taxon>
        <taxon>Vertebrata</taxon>
        <taxon>Euteleostomi</taxon>
        <taxon>Actinopterygii</taxon>
        <taxon>Neopterygii</taxon>
        <taxon>Teleostei</taxon>
        <taxon>Neoteleostei</taxon>
        <taxon>Acanthomorphata</taxon>
        <taxon>Ovalentaria</taxon>
        <taxon>Atherinomorphae</taxon>
        <taxon>Cyprinodontiformes</taxon>
        <taxon>Goodeidae</taxon>
        <taxon>Ilyodon</taxon>
    </lineage>
</organism>
<feature type="region of interest" description="Disordered" evidence="1">
    <location>
        <begin position="51"/>
        <end position="81"/>
    </location>
</feature>
<evidence type="ECO:0000313" key="2">
    <source>
        <dbReference type="EMBL" id="MEQ2238792.1"/>
    </source>
</evidence>
<feature type="compositionally biased region" description="Basic and acidic residues" evidence="1">
    <location>
        <begin position="51"/>
        <end position="74"/>
    </location>
</feature>
<reference evidence="2 3" key="1">
    <citation type="submission" date="2021-06" db="EMBL/GenBank/DDBJ databases">
        <authorList>
            <person name="Palmer J.M."/>
        </authorList>
    </citation>
    <scope>NUCLEOTIDE SEQUENCE [LARGE SCALE GENOMIC DNA]</scope>
    <source>
        <strain evidence="3">if_2019</strain>
        <tissue evidence="2">Muscle</tissue>
    </source>
</reference>
<protein>
    <submittedName>
        <fullName evidence="2">Uncharacterized protein</fullName>
    </submittedName>
</protein>
<evidence type="ECO:0000313" key="3">
    <source>
        <dbReference type="Proteomes" id="UP001482620"/>
    </source>
</evidence>